<sequence length="133" mass="15282">MILVSVIFIVIGHEWRDVIQTPLKKSFVTIPKHDLDGWSLTHFLLFAFIGFVKPGYPLTFLFIGAGWEFLEDILAADKNTNLTNCMEKKNNFIQMIMCNGLQDDYWYGKWDDIIVNLVGYIVGSAIGDFSRKK</sequence>
<name>A0A1V0SE19_9VIRU</name>
<proteinExistence type="predicted"/>
<organism evidence="1">
    <name type="scientific">Indivirus ILV1</name>
    <dbReference type="NCBI Taxonomy" id="1977633"/>
    <lineage>
        <taxon>Viruses</taxon>
        <taxon>Varidnaviria</taxon>
        <taxon>Bamfordvirae</taxon>
        <taxon>Nucleocytoviricota</taxon>
        <taxon>Megaviricetes</taxon>
        <taxon>Imitervirales</taxon>
        <taxon>Mimiviridae</taxon>
        <taxon>Klosneuvirinae</taxon>
        <taxon>Indivirus</taxon>
    </lineage>
</organism>
<dbReference type="EMBL" id="KY684089">
    <property type="protein sequence ID" value="ARF09884.1"/>
    <property type="molecule type" value="Genomic_DNA"/>
</dbReference>
<gene>
    <name evidence="1" type="ORF">Indivirus_5_7</name>
</gene>
<accession>A0A1V0SE19</accession>
<protein>
    <submittedName>
        <fullName evidence="1">Uncharacterized protein</fullName>
    </submittedName>
</protein>
<evidence type="ECO:0000313" key="1">
    <source>
        <dbReference type="EMBL" id="ARF09884.1"/>
    </source>
</evidence>
<reference evidence="1" key="1">
    <citation type="journal article" date="2017" name="Science">
        <title>Giant viruses with an expanded complement of translation system components.</title>
        <authorList>
            <person name="Schulz F."/>
            <person name="Yutin N."/>
            <person name="Ivanova N.N."/>
            <person name="Ortega D.R."/>
            <person name="Lee T.K."/>
            <person name="Vierheilig J."/>
            <person name="Daims H."/>
            <person name="Horn M."/>
            <person name="Wagner M."/>
            <person name="Jensen G.J."/>
            <person name="Kyrpides N.C."/>
            <person name="Koonin E.V."/>
            <person name="Woyke T."/>
        </authorList>
    </citation>
    <scope>NUCLEOTIDE SEQUENCE</scope>
    <source>
        <strain evidence="1">ILV1</strain>
    </source>
</reference>